<dbReference type="CDD" id="cd01668">
    <property type="entry name" value="TGS_RSH"/>
    <property type="match status" value="1"/>
</dbReference>
<comment type="similarity">
    <text evidence="6">Belongs to the relA/spoT family.</text>
</comment>
<keyword evidence="11" id="KW-0808">Transferase</keyword>
<dbReference type="GO" id="GO:0005886">
    <property type="term" value="C:plasma membrane"/>
    <property type="evidence" value="ECO:0007669"/>
    <property type="project" value="TreeGrafter"/>
</dbReference>
<dbReference type="InterPro" id="IPR045600">
    <property type="entry name" value="RelA/SpoT_AH_RIS"/>
</dbReference>
<accession>A0A846N3Y7</accession>
<evidence type="ECO:0000256" key="6">
    <source>
        <dbReference type="RuleBase" id="RU003847"/>
    </source>
</evidence>
<evidence type="ECO:0000256" key="1">
    <source>
        <dbReference type="ARBA" id="ARBA00013251"/>
    </source>
</evidence>
<dbReference type="InterPro" id="IPR033655">
    <property type="entry name" value="TGS_RelA/SpoT"/>
</dbReference>
<dbReference type="Pfam" id="PF19296">
    <property type="entry name" value="RelA_AH_RIS"/>
    <property type="match status" value="2"/>
</dbReference>
<evidence type="ECO:0000313" key="12">
    <source>
        <dbReference type="Proteomes" id="UP000570514"/>
    </source>
</evidence>
<dbReference type="PROSITE" id="PS51831">
    <property type="entry name" value="HD"/>
    <property type="match status" value="1"/>
</dbReference>
<dbReference type="PROSITE" id="PS51671">
    <property type="entry name" value="ACT"/>
    <property type="match status" value="1"/>
</dbReference>
<proteinExistence type="inferred from homology"/>
<evidence type="ECO:0000259" key="8">
    <source>
        <dbReference type="PROSITE" id="PS51671"/>
    </source>
</evidence>
<dbReference type="FunFam" id="1.10.3210.10:FF:000001">
    <property type="entry name" value="GTP pyrophosphokinase RelA"/>
    <property type="match status" value="1"/>
</dbReference>
<name>A0A846N3Y7_9PROT</name>
<dbReference type="RefSeq" id="WP_167084791.1">
    <property type="nucleotide sequence ID" value="NZ_BAAADC010000001.1"/>
</dbReference>
<dbReference type="EC" id="2.7.6.5" evidence="1"/>
<evidence type="ECO:0000256" key="4">
    <source>
        <dbReference type="ARBA" id="ARBA00032407"/>
    </source>
</evidence>
<comment type="catalytic activity">
    <reaction evidence="5">
        <text>GTP + ATP = guanosine 3'-diphosphate 5'-triphosphate + AMP</text>
        <dbReference type="Rhea" id="RHEA:22088"/>
        <dbReference type="ChEBI" id="CHEBI:30616"/>
        <dbReference type="ChEBI" id="CHEBI:37565"/>
        <dbReference type="ChEBI" id="CHEBI:142410"/>
        <dbReference type="ChEBI" id="CHEBI:456215"/>
        <dbReference type="EC" id="2.7.6.5"/>
    </reaction>
</comment>
<dbReference type="InterPro" id="IPR007685">
    <property type="entry name" value="RelA_SpoT"/>
</dbReference>
<dbReference type="NCBIfam" id="TIGR00691">
    <property type="entry name" value="spoT_relA"/>
    <property type="match status" value="1"/>
</dbReference>
<dbReference type="GO" id="GO:0008728">
    <property type="term" value="F:GTP diphosphokinase activity"/>
    <property type="evidence" value="ECO:0007669"/>
    <property type="project" value="UniProtKB-EC"/>
</dbReference>
<comment type="function">
    <text evidence="6">In eubacteria ppGpp (guanosine 3'-diphosphate 5'-diphosphate) is a mediator of the stringent response that coordinates a variety of cellular activities in response to changes in nutritional abundance.</text>
</comment>
<dbReference type="Gene3D" id="3.30.460.10">
    <property type="entry name" value="Beta Polymerase, domain 2"/>
    <property type="match status" value="1"/>
</dbReference>
<evidence type="ECO:0000256" key="2">
    <source>
        <dbReference type="ARBA" id="ARBA00014315"/>
    </source>
</evidence>
<feature type="domain" description="TGS" evidence="10">
    <location>
        <begin position="410"/>
        <end position="475"/>
    </location>
</feature>
<dbReference type="GO" id="GO:0016301">
    <property type="term" value="F:kinase activity"/>
    <property type="evidence" value="ECO:0007669"/>
    <property type="project" value="UniProtKB-KW"/>
</dbReference>
<dbReference type="InterPro" id="IPR004811">
    <property type="entry name" value="RelA/Spo_fam"/>
</dbReference>
<dbReference type="FunFam" id="3.30.460.10:FF:000001">
    <property type="entry name" value="GTP pyrophosphokinase RelA"/>
    <property type="match status" value="1"/>
</dbReference>
<dbReference type="GO" id="GO:0015969">
    <property type="term" value="P:guanosine tetraphosphate metabolic process"/>
    <property type="evidence" value="ECO:0007669"/>
    <property type="project" value="InterPro"/>
</dbReference>
<gene>
    <name evidence="11" type="ORF">FHS83_003651</name>
</gene>
<dbReference type="Pfam" id="PF02824">
    <property type="entry name" value="TGS"/>
    <property type="match status" value="1"/>
</dbReference>
<protein>
    <recommendedName>
        <fullName evidence="2">GTP pyrophosphokinase rsh</fullName>
        <ecNumber evidence="1">2.7.6.5</ecNumber>
    </recommendedName>
    <alternativeName>
        <fullName evidence="4">(p)ppGpp synthase</fullName>
    </alternativeName>
    <alternativeName>
        <fullName evidence="3">ATP:GTP 3'-pyrophosphotransferase</fullName>
    </alternativeName>
</protein>
<dbReference type="Pfam" id="PF04607">
    <property type="entry name" value="RelA_SpoT"/>
    <property type="match status" value="1"/>
</dbReference>
<evidence type="ECO:0000256" key="7">
    <source>
        <dbReference type="SAM" id="MobiDB-lite"/>
    </source>
</evidence>
<dbReference type="InterPro" id="IPR002912">
    <property type="entry name" value="ACT_dom"/>
</dbReference>
<dbReference type="Proteomes" id="UP000570514">
    <property type="component" value="Unassembled WGS sequence"/>
</dbReference>
<dbReference type="Gene3D" id="1.10.3210.10">
    <property type="entry name" value="Hypothetical protein af1432"/>
    <property type="match status" value="1"/>
</dbReference>
<keyword evidence="11" id="KW-0418">Kinase</keyword>
<evidence type="ECO:0000313" key="11">
    <source>
        <dbReference type="EMBL" id="NIK90333.1"/>
    </source>
</evidence>
<dbReference type="SMART" id="SM00471">
    <property type="entry name" value="HDc"/>
    <property type="match status" value="1"/>
</dbReference>
<dbReference type="InterPro" id="IPR004095">
    <property type="entry name" value="TGS"/>
</dbReference>
<sequence length="751" mass="85024">MTASPQSEDKNNVVSLNPPRPRGRRKLMRQTDLVDKVKAYDPEASEALLNKAYVYAMKAHGKQFRASGDPYFAHPLEVAAILTELKLDEASIATALLHDTIEDTVATYEDIQENFGKEIADLVDGVTKLTGLEVFSERTKQAENFRKLMLAMSADIRVLLVKLADRLHNMRTLHFIQKPEKRRRIAQETFDVYAPLAGRIGMQHMREELEDLSFQELYPEARKSIVTRLERLDTSRGKLVDRVSDHIKRKLAEHNIDCWVYGRSKRPFSIWRKLQEKKINFEQLSDIFAFRVIVRNEADCYRSLGVLHMAWQAVPARFKDFISTPKPNGYKSLHTTLIGPERQRVEIQIRTKEMHEVAERGIAAHWRYRDVHSDPGEFGENRGYEWLREMVDLLENGSTAEEFLEQSKLNLFQDQVFCFTPKGDLIPLPRGATPIDFAYQVHTDLGHRTLGAKVNGAPAPLYVPLRNGDQVEIIAGKDETPSPLWEQFVITGRARNEIRKFLRQQQRGEHIKFGRKILEKVFADENLPLTDKAVEGVAKKLGVSKVDDVMAQIGHGGLRARDVLEAVYPELKQDPERRKRALLEQPVEGKRISIRGLTEGVAYKLGQCCHPLPGDRIVGLMAPGEGAVIHTIDCAELERAQNDKSIEWLDVAWGTHAAEMGPSVARLKVRVRNANGSLGAAMTAIGNAGGNIFNMKTIARNELFFDFQVDVVVRDVVHLQNIQGALRVTDVVESVDRVREPEEPQQPSASL</sequence>
<dbReference type="SMART" id="SM00954">
    <property type="entry name" value="RelA_SpoT"/>
    <property type="match status" value="1"/>
</dbReference>
<dbReference type="InterPro" id="IPR006674">
    <property type="entry name" value="HD_domain"/>
</dbReference>
<feature type="domain" description="ACT" evidence="8">
    <location>
        <begin position="666"/>
        <end position="740"/>
    </location>
</feature>
<dbReference type="InterPro" id="IPR012676">
    <property type="entry name" value="TGS-like"/>
</dbReference>
<dbReference type="SUPFAM" id="SSF109604">
    <property type="entry name" value="HD-domain/PDEase-like"/>
    <property type="match status" value="1"/>
</dbReference>
<evidence type="ECO:0000259" key="10">
    <source>
        <dbReference type="PROSITE" id="PS51880"/>
    </source>
</evidence>
<dbReference type="CDD" id="cd00077">
    <property type="entry name" value="HDc"/>
    <property type="match status" value="1"/>
</dbReference>
<dbReference type="Gene3D" id="3.30.70.260">
    <property type="match status" value="1"/>
</dbReference>
<dbReference type="Pfam" id="PF13328">
    <property type="entry name" value="HD_4"/>
    <property type="match status" value="1"/>
</dbReference>
<dbReference type="InterPro" id="IPR012675">
    <property type="entry name" value="Beta-grasp_dom_sf"/>
</dbReference>
<feature type="region of interest" description="Disordered" evidence="7">
    <location>
        <begin position="1"/>
        <end position="24"/>
    </location>
</feature>
<dbReference type="EMBL" id="JAASRM010000001">
    <property type="protein sequence ID" value="NIK90333.1"/>
    <property type="molecule type" value="Genomic_DNA"/>
</dbReference>
<dbReference type="GO" id="GO:0015949">
    <property type="term" value="P:nucleobase-containing small molecule interconversion"/>
    <property type="evidence" value="ECO:0007669"/>
    <property type="project" value="UniProtKB-ARBA"/>
</dbReference>
<reference evidence="11 12" key="1">
    <citation type="submission" date="2020-03" db="EMBL/GenBank/DDBJ databases">
        <title>Genomic Encyclopedia of Type Strains, Phase IV (KMG-IV): sequencing the most valuable type-strain genomes for metagenomic binning, comparative biology and taxonomic classification.</title>
        <authorList>
            <person name="Goeker M."/>
        </authorList>
    </citation>
    <scope>NUCLEOTIDE SEQUENCE [LARGE SCALE GENOMIC DNA]</scope>
    <source>
        <strain evidence="11 12">DSM 19867</strain>
    </source>
</reference>
<dbReference type="GO" id="GO:0042594">
    <property type="term" value="P:response to starvation"/>
    <property type="evidence" value="ECO:0007669"/>
    <property type="project" value="TreeGrafter"/>
</dbReference>
<dbReference type="FunFam" id="3.10.20.30:FF:000002">
    <property type="entry name" value="GTP pyrophosphokinase (RelA/SpoT)"/>
    <property type="match status" value="1"/>
</dbReference>
<dbReference type="SUPFAM" id="SSF81301">
    <property type="entry name" value="Nucleotidyltransferase"/>
    <property type="match status" value="1"/>
</dbReference>
<evidence type="ECO:0000256" key="3">
    <source>
        <dbReference type="ARBA" id="ARBA00029754"/>
    </source>
</evidence>
<dbReference type="PROSITE" id="PS51880">
    <property type="entry name" value="TGS"/>
    <property type="match status" value="1"/>
</dbReference>
<dbReference type="GO" id="GO:0008893">
    <property type="term" value="F:guanosine-3',5'-bis(diphosphate) 3'-diphosphatase activity"/>
    <property type="evidence" value="ECO:0007669"/>
    <property type="project" value="TreeGrafter"/>
</dbReference>
<dbReference type="Gene3D" id="3.10.20.30">
    <property type="match status" value="1"/>
</dbReference>
<dbReference type="CDD" id="cd05399">
    <property type="entry name" value="NT_Rel-Spo_like"/>
    <property type="match status" value="1"/>
</dbReference>
<comment type="caution">
    <text evidence="11">The sequence shown here is derived from an EMBL/GenBank/DDBJ whole genome shotgun (WGS) entry which is preliminary data.</text>
</comment>
<dbReference type="AlphaFoldDB" id="A0A846N3Y7"/>
<evidence type="ECO:0000256" key="5">
    <source>
        <dbReference type="ARBA" id="ARBA00048244"/>
    </source>
</evidence>
<dbReference type="SUPFAM" id="SSF81271">
    <property type="entry name" value="TGS-like"/>
    <property type="match status" value="1"/>
</dbReference>
<dbReference type="InterPro" id="IPR003607">
    <property type="entry name" value="HD/PDEase_dom"/>
</dbReference>
<evidence type="ECO:0000259" key="9">
    <source>
        <dbReference type="PROSITE" id="PS51831"/>
    </source>
</evidence>
<feature type="domain" description="HD" evidence="9">
    <location>
        <begin position="71"/>
        <end position="170"/>
    </location>
</feature>
<dbReference type="PANTHER" id="PTHR21262">
    <property type="entry name" value="GUANOSINE-3',5'-BIS DIPHOSPHATE 3'-PYROPHOSPHOHYDROLASE"/>
    <property type="match status" value="1"/>
</dbReference>
<dbReference type="Pfam" id="PF13291">
    <property type="entry name" value="ACT_4"/>
    <property type="match status" value="1"/>
</dbReference>
<dbReference type="InterPro" id="IPR043519">
    <property type="entry name" value="NT_sf"/>
</dbReference>
<dbReference type="PANTHER" id="PTHR21262:SF36">
    <property type="entry name" value="BIFUNCTIONAL (P)PPGPP SYNTHASE_HYDROLASE SPOT"/>
    <property type="match status" value="1"/>
</dbReference>
<keyword evidence="12" id="KW-1185">Reference proteome</keyword>
<organism evidence="11 12">
    <name type="scientific">Rhizomicrobium palustre</name>
    <dbReference type="NCBI Taxonomy" id="189966"/>
    <lineage>
        <taxon>Bacteria</taxon>
        <taxon>Pseudomonadati</taxon>
        <taxon>Pseudomonadota</taxon>
        <taxon>Alphaproteobacteria</taxon>
        <taxon>Micropepsales</taxon>
        <taxon>Micropepsaceae</taxon>
        <taxon>Rhizomicrobium</taxon>
    </lineage>
</organism>